<dbReference type="VEuPathDB" id="FungiDB:PV10_05791"/>
<feature type="region of interest" description="Disordered" evidence="2">
    <location>
        <begin position="516"/>
        <end position="538"/>
    </location>
</feature>
<dbReference type="GO" id="GO:0006351">
    <property type="term" value="P:DNA-templated transcription"/>
    <property type="evidence" value="ECO:0007669"/>
    <property type="project" value="InterPro"/>
</dbReference>
<dbReference type="GO" id="GO:0003677">
    <property type="term" value="F:DNA binding"/>
    <property type="evidence" value="ECO:0007669"/>
    <property type="project" value="InterPro"/>
</dbReference>
<evidence type="ECO:0000259" key="3">
    <source>
        <dbReference type="Pfam" id="PF04082"/>
    </source>
</evidence>
<dbReference type="RefSeq" id="XP_016222804.1">
    <property type="nucleotide sequence ID" value="XM_016370511.1"/>
</dbReference>
<protein>
    <recommendedName>
        <fullName evidence="3">Xylanolytic transcriptional activator regulatory domain-containing protein</fullName>
    </recommendedName>
</protein>
<dbReference type="PANTHER" id="PTHR47425">
    <property type="entry name" value="FARB-RELATED"/>
    <property type="match status" value="1"/>
</dbReference>
<accession>A0A0D1WQ85</accession>
<dbReference type="InterPro" id="IPR007219">
    <property type="entry name" value="XnlR_reg_dom"/>
</dbReference>
<dbReference type="EMBL" id="KN847523">
    <property type="protein sequence ID" value="KIV91230.1"/>
    <property type="molecule type" value="Genomic_DNA"/>
</dbReference>
<evidence type="ECO:0000313" key="4">
    <source>
        <dbReference type="EMBL" id="KIV91230.1"/>
    </source>
</evidence>
<evidence type="ECO:0000313" key="5">
    <source>
        <dbReference type="Proteomes" id="UP000054302"/>
    </source>
</evidence>
<dbReference type="OrthoDB" id="4143081at2759"/>
<dbReference type="HOGENOM" id="CLU_493490_0_0_1"/>
<keyword evidence="5" id="KW-1185">Reference proteome</keyword>
<dbReference type="AlphaFoldDB" id="A0A0D1WQ85"/>
<keyword evidence="1" id="KW-0539">Nucleus</keyword>
<feature type="compositionally biased region" description="Polar residues" evidence="2">
    <location>
        <begin position="520"/>
        <end position="529"/>
    </location>
</feature>
<proteinExistence type="predicted"/>
<dbReference type="GeneID" id="27323636"/>
<dbReference type="STRING" id="212818.A0A0D1WQ85"/>
<dbReference type="PANTHER" id="PTHR47425:SF2">
    <property type="entry name" value="FARB-RELATED"/>
    <property type="match status" value="1"/>
</dbReference>
<dbReference type="Proteomes" id="UP000054302">
    <property type="component" value="Unassembled WGS sequence"/>
</dbReference>
<feature type="domain" description="Xylanolytic transcriptional activator regulatory" evidence="3">
    <location>
        <begin position="87"/>
        <end position="313"/>
    </location>
</feature>
<sequence>MDTELWESQIRLLGRITQSEHQFLLETLRSSPSEPQCVHDDEKWHLLSHYTRVLSESLPVDEINHLKQRKALSLPCSHIRDELFANFLRYVYPSTPFLDINNFYLQNLDDDNLESGKRSLLLTQAILYAGSQFTHLSTLKELGFDSRREACQHFHGNVKLIRCLGIDRDVCSNISACLLMNGSQFDAGEEANPRYWIDQAVSLSFRLGLHRQNSNYRTDSRRARLQRRLWWSCYTKDRLSSFPNLERSRIMDTEYSITALRRQDFEKVIFHPKITIFAEDFVHEYSALVSSSIQLVRLCILIGRVVETLQIAEPLHEDLLDHVSWGSNSKTPSTAVSRSVLKHRQQHLSIEDRSQLAKVRIPRTGGRLQLIQASFSRIVYGVSICVGCPWPGDGNAGITNIDCQQEESIGEILDNTRARYMASMSRLLGELVRKDLVPYLPTEAAGFLNAAIRLHHPRGSKLSGHSTKCHPGIRVFIEAERILHARPWTQAEECVEDWIETPAADLAQERSEGDGLNYDFTEQSISPSSGIPEPTQRSDHKAVAVYAEYLLQ</sequence>
<evidence type="ECO:0000256" key="1">
    <source>
        <dbReference type="ARBA" id="ARBA00023242"/>
    </source>
</evidence>
<dbReference type="GO" id="GO:0008270">
    <property type="term" value="F:zinc ion binding"/>
    <property type="evidence" value="ECO:0007669"/>
    <property type="project" value="InterPro"/>
</dbReference>
<dbReference type="CDD" id="cd12148">
    <property type="entry name" value="fungal_TF_MHR"/>
    <property type="match status" value="1"/>
</dbReference>
<organism evidence="4 5">
    <name type="scientific">Exophiala mesophila</name>
    <name type="common">Black yeast-like fungus</name>
    <dbReference type="NCBI Taxonomy" id="212818"/>
    <lineage>
        <taxon>Eukaryota</taxon>
        <taxon>Fungi</taxon>
        <taxon>Dikarya</taxon>
        <taxon>Ascomycota</taxon>
        <taxon>Pezizomycotina</taxon>
        <taxon>Eurotiomycetes</taxon>
        <taxon>Chaetothyriomycetidae</taxon>
        <taxon>Chaetothyriales</taxon>
        <taxon>Herpotrichiellaceae</taxon>
        <taxon>Exophiala</taxon>
    </lineage>
</organism>
<gene>
    <name evidence="4" type="ORF">PV10_05791</name>
</gene>
<dbReference type="InterPro" id="IPR052761">
    <property type="entry name" value="Fungal_Detox/Toxin_TFs"/>
</dbReference>
<name>A0A0D1WQ85_EXOME</name>
<reference evidence="4 5" key="1">
    <citation type="submission" date="2015-01" db="EMBL/GenBank/DDBJ databases">
        <title>The Genome Sequence of Exophiala mesophila CBS40295.</title>
        <authorList>
            <consortium name="The Broad Institute Genomics Platform"/>
            <person name="Cuomo C."/>
            <person name="de Hoog S."/>
            <person name="Gorbushina A."/>
            <person name="Stielow B."/>
            <person name="Teixiera M."/>
            <person name="Abouelleil A."/>
            <person name="Chapman S.B."/>
            <person name="Priest M."/>
            <person name="Young S.K."/>
            <person name="Wortman J."/>
            <person name="Nusbaum C."/>
            <person name="Birren B."/>
        </authorList>
    </citation>
    <scope>NUCLEOTIDE SEQUENCE [LARGE SCALE GENOMIC DNA]</scope>
    <source>
        <strain evidence="4 5">CBS 40295</strain>
    </source>
</reference>
<dbReference type="Pfam" id="PF04082">
    <property type="entry name" value="Fungal_trans"/>
    <property type="match status" value="1"/>
</dbReference>
<evidence type="ECO:0000256" key="2">
    <source>
        <dbReference type="SAM" id="MobiDB-lite"/>
    </source>
</evidence>